<gene>
    <name evidence="1" type="ORF">ACRE_079560</name>
</gene>
<keyword evidence="2" id="KW-1185">Reference proteome</keyword>
<dbReference type="EMBL" id="JPKY01000134">
    <property type="protein sequence ID" value="KFH41333.1"/>
    <property type="molecule type" value="Genomic_DNA"/>
</dbReference>
<dbReference type="Proteomes" id="UP000029964">
    <property type="component" value="Unassembled WGS sequence"/>
</dbReference>
<evidence type="ECO:0000313" key="2">
    <source>
        <dbReference type="Proteomes" id="UP000029964"/>
    </source>
</evidence>
<dbReference type="OrthoDB" id="10349206at2759"/>
<comment type="caution">
    <text evidence="1">The sequence shown here is derived from an EMBL/GenBank/DDBJ whole genome shotgun (WGS) entry which is preliminary data.</text>
</comment>
<organism evidence="1 2">
    <name type="scientific">Hapsidospora chrysogenum (strain ATCC 11550 / CBS 779.69 / DSM 880 / IAM 14645 / JCM 23072 / IMI 49137)</name>
    <name type="common">Acremonium chrysogenum</name>
    <dbReference type="NCBI Taxonomy" id="857340"/>
    <lineage>
        <taxon>Eukaryota</taxon>
        <taxon>Fungi</taxon>
        <taxon>Dikarya</taxon>
        <taxon>Ascomycota</taxon>
        <taxon>Pezizomycotina</taxon>
        <taxon>Sordariomycetes</taxon>
        <taxon>Hypocreomycetidae</taxon>
        <taxon>Hypocreales</taxon>
        <taxon>Bionectriaceae</taxon>
        <taxon>Hapsidospora</taxon>
    </lineage>
</organism>
<evidence type="ECO:0000313" key="1">
    <source>
        <dbReference type="EMBL" id="KFH41333.1"/>
    </source>
</evidence>
<accession>A0A086SW51</accession>
<sequence length="67" mass="7979">MPPWPTQHHCPKCQKKSKSMSRVGHCKKHQWTCADNHTEWVQLKTEPCERCEKEYVEGENCHQCDIK</sequence>
<reference evidence="2" key="1">
    <citation type="journal article" date="2014" name="Genome Announc.">
        <title>Genome sequence and annotation of Acremonium chrysogenum, producer of the beta-lactam antibiotic cephalosporin C.</title>
        <authorList>
            <person name="Terfehr D."/>
            <person name="Dahlmann T.A."/>
            <person name="Specht T."/>
            <person name="Zadra I."/>
            <person name="Kuernsteiner H."/>
            <person name="Kueck U."/>
        </authorList>
    </citation>
    <scope>NUCLEOTIDE SEQUENCE [LARGE SCALE GENOMIC DNA]</scope>
    <source>
        <strain evidence="2">ATCC 11550 / CBS 779.69 / DSM 880 / IAM 14645 / JCM 23072 / IMI 49137</strain>
    </source>
</reference>
<dbReference type="HOGENOM" id="CLU_2811760_0_0_1"/>
<dbReference type="AlphaFoldDB" id="A0A086SW51"/>
<proteinExistence type="predicted"/>
<protein>
    <submittedName>
        <fullName evidence="1">Uncharacterized protein</fullName>
    </submittedName>
</protein>
<name>A0A086SW51_HAPC1</name>